<evidence type="ECO:0000313" key="3">
    <source>
        <dbReference type="Proteomes" id="UP000823963"/>
    </source>
</evidence>
<accession>A0A9D2A8W5</accession>
<gene>
    <name evidence="2" type="ORF">H9861_00270</name>
</gene>
<feature type="region of interest" description="Disordered" evidence="1">
    <location>
        <begin position="77"/>
        <end position="134"/>
    </location>
</feature>
<dbReference type="InterPro" id="IPR035451">
    <property type="entry name" value="Ada-like_dom_sf"/>
</dbReference>
<reference evidence="2" key="1">
    <citation type="journal article" date="2021" name="PeerJ">
        <title>Extensive microbial diversity within the chicken gut microbiome revealed by metagenomics and culture.</title>
        <authorList>
            <person name="Gilroy R."/>
            <person name="Ravi A."/>
            <person name="Getino M."/>
            <person name="Pursley I."/>
            <person name="Horton D.L."/>
            <person name="Alikhan N.F."/>
            <person name="Baker D."/>
            <person name="Gharbi K."/>
            <person name="Hall N."/>
            <person name="Watson M."/>
            <person name="Adriaenssens E.M."/>
            <person name="Foster-Nyarko E."/>
            <person name="Jarju S."/>
            <person name="Secka A."/>
            <person name="Antonio M."/>
            <person name="Oren A."/>
            <person name="Chaudhuri R.R."/>
            <person name="La Ragione R."/>
            <person name="Hildebrand F."/>
            <person name="Pallen M.J."/>
        </authorList>
    </citation>
    <scope>NUCLEOTIDE SEQUENCE</scope>
    <source>
        <strain evidence="2">6627</strain>
    </source>
</reference>
<dbReference type="Proteomes" id="UP000823963">
    <property type="component" value="Unassembled WGS sequence"/>
</dbReference>
<protein>
    <recommendedName>
        <fullName evidence="4">DNA-entry nuclease</fullName>
    </recommendedName>
</protein>
<feature type="compositionally biased region" description="Low complexity" evidence="1">
    <location>
        <begin position="103"/>
        <end position="130"/>
    </location>
</feature>
<dbReference type="SUPFAM" id="SSF57884">
    <property type="entry name" value="Ada DNA repair protein, N-terminal domain (N-Ada 10)"/>
    <property type="match status" value="1"/>
</dbReference>
<reference evidence="2" key="2">
    <citation type="submission" date="2021-04" db="EMBL/GenBank/DDBJ databases">
        <authorList>
            <person name="Gilroy R."/>
        </authorList>
    </citation>
    <scope>NUCLEOTIDE SEQUENCE</scope>
    <source>
        <strain evidence="2">6627</strain>
    </source>
</reference>
<evidence type="ECO:0008006" key="4">
    <source>
        <dbReference type="Google" id="ProtNLM"/>
    </source>
</evidence>
<name>A0A9D2A8W5_9LACO</name>
<dbReference type="Gene3D" id="3.40.10.10">
    <property type="entry name" value="DNA Methylphosphotriester Repair Domain"/>
    <property type="match status" value="1"/>
</dbReference>
<proteinExistence type="predicted"/>
<feature type="compositionally biased region" description="Low complexity" evidence="1">
    <location>
        <begin position="77"/>
        <end position="93"/>
    </location>
</feature>
<comment type="caution">
    <text evidence="2">The sequence shown here is derived from an EMBL/GenBank/DDBJ whole genome shotgun (WGS) entry which is preliminary data.</text>
</comment>
<dbReference type="AlphaFoldDB" id="A0A9D2A8W5"/>
<evidence type="ECO:0000256" key="1">
    <source>
        <dbReference type="SAM" id="MobiDB-lite"/>
    </source>
</evidence>
<organism evidence="2 3">
    <name type="scientific">Candidatus Ligilactobacillus excrementigallinarum</name>
    <dbReference type="NCBI Taxonomy" id="2838641"/>
    <lineage>
        <taxon>Bacteria</taxon>
        <taxon>Bacillati</taxon>
        <taxon>Bacillota</taxon>
        <taxon>Bacilli</taxon>
        <taxon>Lactobacillales</taxon>
        <taxon>Lactobacillaceae</taxon>
        <taxon>Ligilactobacillus</taxon>
    </lineage>
</organism>
<sequence length="184" mass="20539">MFTLFSLGIFLTLILSIIFTFKGFFSKNWNPLKKSLIGLIACTTLSSITVPKDDNDSSNTIKSEKFSNKKSINSYKMSNKKSSSESNSVVSSSLKEDSPIEKNSSTSYVVSSDSNYDNEINNQSNNNIDNDTNHTAQAGKVIGNTKTHIYHTEDQHDYKINPDNEIVFSNEQDAINAGYRKALR</sequence>
<dbReference type="EMBL" id="DXFP01000003">
    <property type="protein sequence ID" value="HIX01178.1"/>
    <property type="molecule type" value="Genomic_DNA"/>
</dbReference>
<evidence type="ECO:0000313" key="2">
    <source>
        <dbReference type="EMBL" id="HIX01178.1"/>
    </source>
</evidence>